<dbReference type="SUPFAM" id="SSF53098">
    <property type="entry name" value="Ribonuclease H-like"/>
    <property type="match status" value="1"/>
</dbReference>
<evidence type="ECO:0000256" key="4">
    <source>
        <dbReference type="SAM" id="MobiDB-lite"/>
    </source>
</evidence>
<evidence type="ECO:0000256" key="3">
    <source>
        <dbReference type="ARBA" id="ARBA00022839"/>
    </source>
</evidence>
<dbReference type="EMBL" id="NHTK01005996">
    <property type="protein sequence ID" value="PPQ68968.1"/>
    <property type="molecule type" value="Genomic_DNA"/>
</dbReference>
<dbReference type="Proteomes" id="UP000284842">
    <property type="component" value="Unassembled WGS sequence"/>
</dbReference>
<protein>
    <recommendedName>
        <fullName evidence="6">Exonuclease domain-containing protein</fullName>
    </recommendedName>
</protein>
<dbReference type="InterPro" id="IPR047201">
    <property type="entry name" value="ERI-1_3'hExo-like"/>
</dbReference>
<dbReference type="Gene3D" id="3.30.420.10">
    <property type="entry name" value="Ribonuclease H-like superfamily/Ribonuclease H"/>
    <property type="match status" value="1"/>
</dbReference>
<keyword evidence="3" id="KW-0269">Exonuclease</keyword>
<dbReference type="GO" id="GO:0003676">
    <property type="term" value="F:nucleic acid binding"/>
    <property type="evidence" value="ECO:0007669"/>
    <property type="project" value="InterPro"/>
</dbReference>
<dbReference type="OrthoDB" id="448399at2759"/>
<comment type="caution">
    <text evidence="7">The sequence shown here is derived from an EMBL/GenBank/DDBJ whole genome shotgun (WGS) entry which is preliminary data.</text>
</comment>
<keyword evidence="5" id="KW-1133">Transmembrane helix</keyword>
<feature type="transmembrane region" description="Helical" evidence="5">
    <location>
        <begin position="19"/>
        <end position="36"/>
    </location>
</feature>
<dbReference type="AlphaFoldDB" id="A0A409VRT7"/>
<proteinExistence type="predicted"/>
<keyword evidence="5" id="KW-0812">Transmembrane</keyword>
<feature type="compositionally biased region" description="Low complexity" evidence="4">
    <location>
        <begin position="88"/>
        <end position="100"/>
    </location>
</feature>
<feature type="region of interest" description="Disordered" evidence="4">
    <location>
        <begin position="80"/>
        <end position="128"/>
    </location>
</feature>
<keyword evidence="2" id="KW-0378">Hydrolase</keyword>
<organism evidence="7 8">
    <name type="scientific">Panaeolus cyanescens</name>
    <dbReference type="NCBI Taxonomy" id="181874"/>
    <lineage>
        <taxon>Eukaryota</taxon>
        <taxon>Fungi</taxon>
        <taxon>Dikarya</taxon>
        <taxon>Basidiomycota</taxon>
        <taxon>Agaricomycotina</taxon>
        <taxon>Agaricomycetes</taxon>
        <taxon>Agaricomycetidae</taxon>
        <taxon>Agaricales</taxon>
        <taxon>Agaricineae</taxon>
        <taxon>Galeropsidaceae</taxon>
        <taxon>Panaeolus</taxon>
    </lineage>
</organism>
<reference evidence="7 8" key="1">
    <citation type="journal article" date="2018" name="Evol. Lett.">
        <title>Horizontal gene cluster transfer increased hallucinogenic mushroom diversity.</title>
        <authorList>
            <person name="Reynolds H.T."/>
            <person name="Vijayakumar V."/>
            <person name="Gluck-Thaler E."/>
            <person name="Korotkin H.B."/>
            <person name="Matheny P.B."/>
            <person name="Slot J.C."/>
        </authorList>
    </citation>
    <scope>NUCLEOTIDE SEQUENCE [LARGE SCALE GENOMIC DNA]</scope>
    <source>
        <strain evidence="7 8">2629</strain>
    </source>
</reference>
<sequence>MAMADGFKSFLAIDPENNIYWFISIIIFLIATGSLLRRVLLHKSYPAFQPTTNAPTNTYIQPTFLDSLINFLPRLSLRKESPQVTQESNNSQSASSSSSKMRYHRHRRRRSRGKKKQKAAEESETESMELVLPTLPKQPYDAFLVLDIEGTCKLGTDFNYPNEIIELPVCILEWKDKSEDGTAATLEIVNEFRTFVKPTWRPQLSDFCKELTGISQEQVDAAPTFSEVLVHLEAFLVDNGLIEEGTGKRLKKFCWCSDGPFDIRDFVVKQCFISQVEMPLWVQGDVLDVRSTVLQWMCAQADPPTTPLSGTPPSIAATRRALNIAAQLQVLDLPPFEGRQHSGIDDTRNIAKVVTELARRGVCLLPNTAILPGRRWRWMGKPGQVLEEGMI</sequence>
<dbReference type="InterPro" id="IPR036397">
    <property type="entry name" value="RNaseH_sf"/>
</dbReference>
<dbReference type="CDD" id="cd06133">
    <property type="entry name" value="ERI-1_3'hExo_like"/>
    <property type="match status" value="1"/>
</dbReference>
<dbReference type="InParanoid" id="A0A409VRT7"/>
<evidence type="ECO:0000313" key="8">
    <source>
        <dbReference type="Proteomes" id="UP000284842"/>
    </source>
</evidence>
<evidence type="ECO:0000313" key="7">
    <source>
        <dbReference type="EMBL" id="PPQ68968.1"/>
    </source>
</evidence>
<keyword evidence="5" id="KW-0472">Membrane</keyword>
<dbReference type="Pfam" id="PF00929">
    <property type="entry name" value="RNase_T"/>
    <property type="match status" value="1"/>
</dbReference>
<evidence type="ECO:0000256" key="5">
    <source>
        <dbReference type="SAM" id="Phobius"/>
    </source>
</evidence>
<keyword evidence="8" id="KW-1185">Reference proteome</keyword>
<dbReference type="PANTHER" id="PTHR23044">
    <property type="entry name" value="3'-5' EXONUCLEASE ERI1-RELATED"/>
    <property type="match status" value="1"/>
</dbReference>
<dbReference type="FunCoup" id="A0A409VRT7">
    <property type="interactions" value="259"/>
</dbReference>
<dbReference type="SMART" id="SM00479">
    <property type="entry name" value="EXOIII"/>
    <property type="match status" value="1"/>
</dbReference>
<evidence type="ECO:0000256" key="1">
    <source>
        <dbReference type="ARBA" id="ARBA00022722"/>
    </source>
</evidence>
<dbReference type="InterPro" id="IPR051274">
    <property type="entry name" value="3-5_Exoribonuclease"/>
</dbReference>
<feature type="domain" description="Exonuclease" evidence="6">
    <location>
        <begin position="142"/>
        <end position="363"/>
    </location>
</feature>
<evidence type="ECO:0000259" key="6">
    <source>
        <dbReference type="SMART" id="SM00479"/>
    </source>
</evidence>
<dbReference type="InterPro" id="IPR013520">
    <property type="entry name" value="Ribonucl_H"/>
</dbReference>
<dbReference type="STRING" id="181874.A0A409VRT7"/>
<feature type="compositionally biased region" description="Basic residues" evidence="4">
    <location>
        <begin position="101"/>
        <end position="117"/>
    </location>
</feature>
<dbReference type="InterPro" id="IPR012337">
    <property type="entry name" value="RNaseH-like_sf"/>
</dbReference>
<name>A0A409VRT7_9AGAR</name>
<dbReference type="PANTHER" id="PTHR23044:SF61">
    <property type="entry name" value="3'-5' EXORIBONUCLEASE 1-RELATED"/>
    <property type="match status" value="1"/>
</dbReference>
<keyword evidence="1" id="KW-0540">Nuclease</keyword>
<evidence type="ECO:0000256" key="2">
    <source>
        <dbReference type="ARBA" id="ARBA00022801"/>
    </source>
</evidence>
<dbReference type="GO" id="GO:0000175">
    <property type="term" value="F:3'-5'-RNA exonuclease activity"/>
    <property type="evidence" value="ECO:0007669"/>
    <property type="project" value="InterPro"/>
</dbReference>
<gene>
    <name evidence="7" type="ORF">CVT24_000357</name>
</gene>
<accession>A0A409VRT7</accession>